<evidence type="ECO:0000256" key="7">
    <source>
        <dbReference type="ARBA" id="ARBA00033409"/>
    </source>
</evidence>
<dbReference type="Proteomes" id="UP000262878">
    <property type="component" value="Unassembled WGS sequence"/>
</dbReference>
<accession>A0A348WQ22</accession>
<evidence type="ECO:0000313" key="10">
    <source>
        <dbReference type="EMBL" id="HAR56634.1"/>
    </source>
</evidence>
<dbReference type="STRING" id="314276.OS145_07384"/>
<evidence type="ECO:0000256" key="8">
    <source>
        <dbReference type="HAMAP-Rule" id="MF_00201"/>
    </source>
</evidence>
<keyword evidence="6 8" id="KW-0234">DNA repair</keyword>
<dbReference type="SUPFAM" id="SSF57863">
    <property type="entry name" value="ArfGap/RecO-like zinc finger"/>
    <property type="match status" value="1"/>
</dbReference>
<evidence type="ECO:0000256" key="6">
    <source>
        <dbReference type="ARBA" id="ARBA00023204"/>
    </source>
</evidence>
<keyword evidence="4 8" id="KW-0227">DNA damage</keyword>
<evidence type="ECO:0000259" key="9">
    <source>
        <dbReference type="Pfam" id="PF11967"/>
    </source>
</evidence>
<evidence type="ECO:0000256" key="4">
    <source>
        <dbReference type="ARBA" id="ARBA00022763"/>
    </source>
</evidence>
<dbReference type="GO" id="GO:0043590">
    <property type="term" value="C:bacterial nucleoid"/>
    <property type="evidence" value="ECO:0007669"/>
    <property type="project" value="TreeGrafter"/>
</dbReference>
<sequence length="228" mass="26747">MQPAFVLHRWDYQETSLLVDCFSLEDGRVRLLAKGAKRKTSSWKGVLQPFIPLNVQWGGRGELKTLTHAEAMSHNYELRSDFLYSGFYINELLQRVLPQHVAVPSLFECYPQLLQRLADKQPIETTLRWFEWQLLDELGSVFEWPQLEQRNELPETLYFRSYSGFSVDYHHSDCVTISRDEAIALGQSDWLNDPLTESQRYNLKRIMRHALAPFIGDKPLRARALFKR</sequence>
<comment type="caution">
    <text evidence="10">The sequence shown here is derived from an EMBL/GenBank/DDBJ whole genome shotgun (WGS) entry which is preliminary data.</text>
</comment>
<name>A0A348WQ22_9GAMM</name>
<evidence type="ECO:0000256" key="1">
    <source>
        <dbReference type="ARBA" id="ARBA00003065"/>
    </source>
</evidence>
<reference evidence="10 11" key="1">
    <citation type="journal article" date="2018" name="Nat. Biotechnol.">
        <title>A standardized bacterial taxonomy based on genome phylogeny substantially revises the tree of life.</title>
        <authorList>
            <person name="Parks D.H."/>
            <person name="Chuvochina M."/>
            <person name="Waite D.W."/>
            <person name="Rinke C."/>
            <person name="Skarshewski A."/>
            <person name="Chaumeil P.A."/>
            <person name="Hugenholtz P."/>
        </authorList>
    </citation>
    <scope>NUCLEOTIDE SEQUENCE [LARGE SCALE GENOMIC DNA]</scope>
    <source>
        <strain evidence="10">UBA9360</strain>
    </source>
</reference>
<dbReference type="SUPFAM" id="SSF50249">
    <property type="entry name" value="Nucleic acid-binding proteins"/>
    <property type="match status" value="1"/>
</dbReference>
<comment type="similarity">
    <text evidence="2 8">Belongs to the RecO family.</text>
</comment>
<dbReference type="PANTHER" id="PTHR33991:SF1">
    <property type="entry name" value="DNA REPAIR PROTEIN RECO"/>
    <property type="match status" value="1"/>
</dbReference>
<dbReference type="Pfam" id="PF02565">
    <property type="entry name" value="RecO_C"/>
    <property type="match status" value="1"/>
</dbReference>
<dbReference type="InterPro" id="IPR022572">
    <property type="entry name" value="DNA_rep/recomb_RecO_N"/>
</dbReference>
<dbReference type="InterPro" id="IPR037278">
    <property type="entry name" value="ARFGAP/RecO"/>
</dbReference>
<evidence type="ECO:0000256" key="2">
    <source>
        <dbReference type="ARBA" id="ARBA00007452"/>
    </source>
</evidence>
<proteinExistence type="inferred from homology"/>
<dbReference type="InterPro" id="IPR042242">
    <property type="entry name" value="RecO_C"/>
</dbReference>
<dbReference type="GO" id="GO:0006310">
    <property type="term" value="P:DNA recombination"/>
    <property type="evidence" value="ECO:0007669"/>
    <property type="project" value="UniProtKB-UniRule"/>
</dbReference>
<comment type="function">
    <text evidence="1 8">Involved in DNA repair and RecF pathway recombination.</text>
</comment>
<protein>
    <recommendedName>
        <fullName evidence="3 8">DNA repair protein RecO</fullName>
    </recommendedName>
    <alternativeName>
        <fullName evidence="7 8">Recombination protein O</fullName>
    </alternativeName>
</protein>
<dbReference type="PANTHER" id="PTHR33991">
    <property type="entry name" value="DNA REPAIR PROTEIN RECO"/>
    <property type="match status" value="1"/>
</dbReference>
<evidence type="ECO:0000313" key="11">
    <source>
        <dbReference type="Proteomes" id="UP000262878"/>
    </source>
</evidence>
<gene>
    <name evidence="8 10" type="primary">recO</name>
    <name evidence="10" type="ORF">DCR58_07610</name>
</gene>
<dbReference type="GO" id="GO:0006302">
    <property type="term" value="P:double-strand break repair"/>
    <property type="evidence" value="ECO:0007669"/>
    <property type="project" value="TreeGrafter"/>
</dbReference>
<dbReference type="RefSeq" id="WP_286681790.1">
    <property type="nucleotide sequence ID" value="NZ_DAIRLQ010000004.1"/>
</dbReference>
<dbReference type="HAMAP" id="MF_00201">
    <property type="entry name" value="RecO"/>
    <property type="match status" value="1"/>
</dbReference>
<dbReference type="AlphaFoldDB" id="A0A348WQ22"/>
<dbReference type="NCBIfam" id="TIGR00613">
    <property type="entry name" value="reco"/>
    <property type="match status" value="1"/>
</dbReference>
<keyword evidence="5 8" id="KW-0233">DNA recombination</keyword>
<dbReference type="Gene3D" id="2.40.50.140">
    <property type="entry name" value="Nucleic acid-binding proteins"/>
    <property type="match status" value="1"/>
</dbReference>
<feature type="domain" description="DNA replication/recombination mediator RecO N-terminal" evidence="9">
    <location>
        <begin position="2"/>
        <end position="72"/>
    </location>
</feature>
<organism evidence="10 11">
    <name type="scientific">Idiomarina baltica</name>
    <dbReference type="NCBI Taxonomy" id="190892"/>
    <lineage>
        <taxon>Bacteria</taxon>
        <taxon>Pseudomonadati</taxon>
        <taxon>Pseudomonadota</taxon>
        <taxon>Gammaproteobacteria</taxon>
        <taxon>Alteromonadales</taxon>
        <taxon>Idiomarinaceae</taxon>
        <taxon>Idiomarina</taxon>
    </lineage>
</organism>
<dbReference type="InterPro" id="IPR012340">
    <property type="entry name" value="NA-bd_OB-fold"/>
</dbReference>
<dbReference type="Pfam" id="PF11967">
    <property type="entry name" value="RecO_N"/>
    <property type="match status" value="1"/>
</dbReference>
<dbReference type="InterPro" id="IPR003717">
    <property type="entry name" value="RecO"/>
</dbReference>
<evidence type="ECO:0000256" key="3">
    <source>
        <dbReference type="ARBA" id="ARBA00021310"/>
    </source>
</evidence>
<evidence type="ECO:0000256" key="5">
    <source>
        <dbReference type="ARBA" id="ARBA00023172"/>
    </source>
</evidence>
<dbReference type="Gene3D" id="1.20.1440.120">
    <property type="entry name" value="Recombination protein O, C-terminal domain"/>
    <property type="match status" value="1"/>
</dbReference>
<dbReference type="EMBL" id="DMUP01000175">
    <property type="protein sequence ID" value="HAR56634.1"/>
    <property type="molecule type" value="Genomic_DNA"/>
</dbReference>